<comment type="similarity">
    <text evidence="1 6">Belongs to the glycosyl hydrolase 8 (cellulase D) family.</text>
</comment>
<dbReference type="GO" id="GO:0000272">
    <property type="term" value="P:polysaccharide catabolic process"/>
    <property type="evidence" value="ECO:0007669"/>
    <property type="project" value="UniProtKB-KW"/>
</dbReference>
<dbReference type="PRINTS" id="PR00735">
    <property type="entry name" value="GLHYDRLASE8"/>
</dbReference>
<dbReference type="GO" id="GO:0004553">
    <property type="term" value="F:hydrolase activity, hydrolyzing O-glycosyl compounds"/>
    <property type="evidence" value="ECO:0007669"/>
    <property type="project" value="InterPro"/>
</dbReference>
<feature type="active site" description="Nucleophile" evidence="5">
    <location>
        <position position="135"/>
    </location>
</feature>
<keyword evidence="7" id="KW-0812">Transmembrane</keyword>
<dbReference type="InterPro" id="IPR019834">
    <property type="entry name" value="Glyco_hydro_8_CS"/>
</dbReference>
<sequence length="375" mass="43137">MKHLKLMWTLISLIVVAYIATFVVLHGNNNNHVARQTYDRWQKSYVVKQNKNETFVNTSNNRHKPVALSEGQGYGLYITAKAGAKGWAKESDFKKLLNYYLHHREQIGQKTTYLMQWRQSTKKGEWVSQHNSATDGDLYIADSLMQAQKVWPKHQAYYKKLAHKVTADILSYEYNDKMQVLTAGSWATKKSDYYNLIRTSDVAPGFFEKFYQQTHDKRWLTIKNTMLDRMVDLSDQHKTGLVPDFAWVSADSAKPVKSRTIATVDDGHYAANASRVPMMLADSDDKRAQKVQQKLLDFFVDQEKITAGYALSGQPLNDYQSNSFRAPLFYAVNKTNDLKYNRLFTSQQKIFARPLVTNNYYDATLTTMAALEGIN</sequence>
<reference evidence="8" key="1">
    <citation type="submission" date="2013-08" db="EMBL/GenBank/DDBJ databases">
        <title>Genetic Structure of Residential Plasmids in Lactobacillus sakei KCA311.</title>
        <authorList>
            <person name="Woo D.R."/>
            <person name="Ahn C."/>
        </authorList>
    </citation>
    <scope>NUCLEOTIDE SEQUENCE</scope>
    <source>
        <strain evidence="8">KCA311</strain>
        <plasmid evidence="8">pKCA54</plasmid>
    </source>
</reference>
<protein>
    <recommendedName>
        <fullName evidence="6">Glucanase</fullName>
        <ecNumber evidence="6">3.2.1.-</ecNumber>
    </recommendedName>
</protein>
<evidence type="ECO:0000256" key="7">
    <source>
        <dbReference type="SAM" id="Phobius"/>
    </source>
</evidence>
<evidence type="ECO:0000313" key="8">
    <source>
        <dbReference type="EMBL" id="AJQ16904.1"/>
    </source>
</evidence>
<proteinExistence type="inferred from homology"/>
<name>A0A0C5PB12_LATSK</name>
<accession>A0A0C5PB12</accession>
<evidence type="ECO:0000256" key="4">
    <source>
        <dbReference type="ARBA" id="ARBA00023295"/>
    </source>
</evidence>
<keyword evidence="2" id="KW-0732">Signal</keyword>
<evidence type="ECO:0000256" key="3">
    <source>
        <dbReference type="ARBA" id="ARBA00022801"/>
    </source>
</evidence>
<dbReference type="EC" id="3.2.1.-" evidence="6"/>
<evidence type="ECO:0000256" key="6">
    <source>
        <dbReference type="RuleBase" id="RU361167"/>
    </source>
</evidence>
<keyword evidence="3 6" id="KW-0378">Hydrolase</keyword>
<dbReference type="AlphaFoldDB" id="A0A0C5PB12"/>
<keyword evidence="6" id="KW-0624">Polysaccharide degradation</keyword>
<dbReference type="Pfam" id="PF01270">
    <property type="entry name" value="Glyco_hydro_8"/>
    <property type="match status" value="1"/>
</dbReference>
<feature type="transmembrane region" description="Helical" evidence="7">
    <location>
        <begin position="6"/>
        <end position="25"/>
    </location>
</feature>
<keyword evidence="4 6" id="KW-0326">Glycosidase</keyword>
<dbReference type="PROSITE" id="PS00812">
    <property type="entry name" value="GLYCOSYL_HYDROL_F8"/>
    <property type="match status" value="1"/>
</dbReference>
<dbReference type="InterPro" id="IPR012341">
    <property type="entry name" value="6hp_glycosidase-like_sf"/>
</dbReference>
<dbReference type="Gene3D" id="1.50.10.10">
    <property type="match status" value="1"/>
</dbReference>
<keyword evidence="6" id="KW-0119">Carbohydrate metabolism</keyword>
<keyword evidence="7" id="KW-0472">Membrane</keyword>
<dbReference type="SUPFAM" id="SSF48208">
    <property type="entry name" value="Six-hairpin glycosidases"/>
    <property type="match status" value="1"/>
</dbReference>
<organism evidence="8">
    <name type="scientific">Latilactobacillus sakei</name>
    <name type="common">Lactobacillus sakei</name>
    <dbReference type="NCBI Taxonomy" id="1599"/>
    <lineage>
        <taxon>Bacteria</taxon>
        <taxon>Bacillati</taxon>
        <taxon>Bacillota</taxon>
        <taxon>Bacilli</taxon>
        <taxon>Lactobacillales</taxon>
        <taxon>Lactobacillaceae</taxon>
        <taxon>Latilactobacillus</taxon>
    </lineage>
</organism>
<geneLocation type="plasmid" evidence="8">
    <name>pKCA54</name>
</geneLocation>
<keyword evidence="8" id="KW-0614">Plasmid</keyword>
<keyword evidence="7" id="KW-1133">Transmembrane helix</keyword>
<evidence type="ECO:0000256" key="1">
    <source>
        <dbReference type="ARBA" id="ARBA00009209"/>
    </source>
</evidence>
<dbReference type="InterPro" id="IPR008928">
    <property type="entry name" value="6-hairpin_glycosidase_sf"/>
</dbReference>
<dbReference type="InterPro" id="IPR002037">
    <property type="entry name" value="Glyco_hydro_8"/>
</dbReference>
<dbReference type="EMBL" id="KF559312">
    <property type="protein sequence ID" value="AJQ16904.1"/>
    <property type="molecule type" value="Genomic_DNA"/>
</dbReference>
<evidence type="ECO:0000256" key="2">
    <source>
        <dbReference type="ARBA" id="ARBA00022729"/>
    </source>
</evidence>
<dbReference type="RefSeq" id="WP_172685467.1">
    <property type="nucleotide sequence ID" value="NZ_KF559312.1"/>
</dbReference>
<evidence type="ECO:0000256" key="5">
    <source>
        <dbReference type="PROSITE-ProRule" id="PRU10058"/>
    </source>
</evidence>